<feature type="non-terminal residue" evidence="1">
    <location>
        <position position="1"/>
    </location>
</feature>
<gene>
    <name evidence="1" type="ORF">ACOLOM_LOCUS10680</name>
</gene>
<sequence length="69" mass="7563">TARIPPNTPIQNRTVLPAVISKLRTRSGSNNDARMSTPAKDPAMKDTKRATSKGVYLREDIVDGFFCVS</sequence>
<dbReference type="Proteomes" id="UP000789525">
    <property type="component" value="Unassembled WGS sequence"/>
</dbReference>
<comment type="caution">
    <text evidence="1">The sequence shown here is derived from an EMBL/GenBank/DDBJ whole genome shotgun (WGS) entry which is preliminary data.</text>
</comment>
<evidence type="ECO:0000313" key="2">
    <source>
        <dbReference type="Proteomes" id="UP000789525"/>
    </source>
</evidence>
<evidence type="ECO:0000313" key="1">
    <source>
        <dbReference type="EMBL" id="CAG8711251.1"/>
    </source>
</evidence>
<name>A0ACA9PKY0_9GLOM</name>
<proteinExistence type="predicted"/>
<protein>
    <submittedName>
        <fullName evidence="1">10122_t:CDS:1</fullName>
    </submittedName>
</protein>
<keyword evidence="2" id="KW-1185">Reference proteome</keyword>
<dbReference type="EMBL" id="CAJVPT010035412">
    <property type="protein sequence ID" value="CAG8711251.1"/>
    <property type="molecule type" value="Genomic_DNA"/>
</dbReference>
<accession>A0ACA9PKY0</accession>
<organism evidence="1 2">
    <name type="scientific">Acaulospora colombiana</name>
    <dbReference type="NCBI Taxonomy" id="27376"/>
    <lineage>
        <taxon>Eukaryota</taxon>
        <taxon>Fungi</taxon>
        <taxon>Fungi incertae sedis</taxon>
        <taxon>Mucoromycota</taxon>
        <taxon>Glomeromycotina</taxon>
        <taxon>Glomeromycetes</taxon>
        <taxon>Diversisporales</taxon>
        <taxon>Acaulosporaceae</taxon>
        <taxon>Acaulospora</taxon>
    </lineage>
</organism>
<reference evidence="1" key="1">
    <citation type="submission" date="2021-06" db="EMBL/GenBank/DDBJ databases">
        <authorList>
            <person name="Kallberg Y."/>
            <person name="Tangrot J."/>
            <person name="Rosling A."/>
        </authorList>
    </citation>
    <scope>NUCLEOTIDE SEQUENCE</scope>
    <source>
        <strain evidence="1">CL356</strain>
    </source>
</reference>